<organism evidence="1 2">
    <name type="scientific">Symmachiella dynata</name>
    <dbReference type="NCBI Taxonomy" id="2527995"/>
    <lineage>
        <taxon>Bacteria</taxon>
        <taxon>Pseudomonadati</taxon>
        <taxon>Planctomycetota</taxon>
        <taxon>Planctomycetia</taxon>
        <taxon>Planctomycetales</taxon>
        <taxon>Planctomycetaceae</taxon>
        <taxon>Symmachiella</taxon>
    </lineage>
</organism>
<evidence type="ECO:0000313" key="1">
    <source>
        <dbReference type="EMBL" id="QDU44081.1"/>
    </source>
</evidence>
<protein>
    <submittedName>
        <fullName evidence="1">Uncharacterized protein</fullName>
    </submittedName>
</protein>
<keyword evidence="2" id="KW-1185">Reference proteome</keyword>
<gene>
    <name evidence="1" type="ORF">Mal52_25590</name>
</gene>
<dbReference type="EMBL" id="CP036276">
    <property type="protein sequence ID" value="QDU44081.1"/>
    <property type="molecule type" value="Genomic_DNA"/>
</dbReference>
<evidence type="ECO:0000313" key="2">
    <source>
        <dbReference type="Proteomes" id="UP000319383"/>
    </source>
</evidence>
<name>A0A517ZNP9_9PLAN</name>
<dbReference type="Proteomes" id="UP000319383">
    <property type="component" value="Chromosome"/>
</dbReference>
<reference evidence="1 2" key="1">
    <citation type="submission" date="2019-02" db="EMBL/GenBank/DDBJ databases">
        <title>Deep-cultivation of Planctomycetes and their phenomic and genomic characterization uncovers novel biology.</title>
        <authorList>
            <person name="Wiegand S."/>
            <person name="Jogler M."/>
            <person name="Boedeker C."/>
            <person name="Pinto D."/>
            <person name="Vollmers J."/>
            <person name="Rivas-Marin E."/>
            <person name="Kohn T."/>
            <person name="Peeters S.H."/>
            <person name="Heuer A."/>
            <person name="Rast P."/>
            <person name="Oberbeckmann S."/>
            <person name="Bunk B."/>
            <person name="Jeske O."/>
            <person name="Meyerdierks A."/>
            <person name="Storesund J.E."/>
            <person name="Kallscheuer N."/>
            <person name="Luecker S."/>
            <person name="Lage O.M."/>
            <person name="Pohl T."/>
            <person name="Merkel B.J."/>
            <person name="Hornburger P."/>
            <person name="Mueller R.-W."/>
            <person name="Bruemmer F."/>
            <person name="Labrenz M."/>
            <person name="Spormann A.M."/>
            <person name="Op den Camp H."/>
            <person name="Overmann J."/>
            <person name="Amann R."/>
            <person name="Jetten M.S.M."/>
            <person name="Mascher T."/>
            <person name="Medema M.H."/>
            <person name="Devos D.P."/>
            <person name="Kaster A.-K."/>
            <person name="Ovreas L."/>
            <person name="Rohde M."/>
            <person name="Galperin M.Y."/>
            <person name="Jogler C."/>
        </authorList>
    </citation>
    <scope>NUCLEOTIDE SEQUENCE [LARGE SCALE GENOMIC DNA]</scope>
    <source>
        <strain evidence="1 2">Mal52</strain>
    </source>
</reference>
<accession>A0A517ZNP9</accession>
<sequence length="33" mass="3871">MSVYSVSLNNPIRESTKISWRPGVVIRMTEWYA</sequence>
<dbReference type="AlphaFoldDB" id="A0A517ZNP9"/>
<proteinExistence type="predicted"/>
<dbReference type="KEGG" id="sdyn:Mal52_25590"/>